<gene>
    <name evidence="3" type="ORF">FB554_1081</name>
</gene>
<dbReference type="InterPro" id="IPR009197">
    <property type="entry name" value="MlrC"/>
</dbReference>
<dbReference type="EMBL" id="VFOK01000001">
    <property type="protein sequence ID" value="TQL32948.1"/>
    <property type="molecule type" value="Genomic_DNA"/>
</dbReference>
<dbReference type="InterPro" id="IPR015995">
    <property type="entry name" value="MlrC_N"/>
</dbReference>
<reference evidence="3 4" key="1">
    <citation type="submission" date="2019-06" db="EMBL/GenBank/DDBJ databases">
        <title>Sequencing the genomes of 1000 actinobacteria strains.</title>
        <authorList>
            <person name="Klenk H.-P."/>
        </authorList>
    </citation>
    <scope>NUCLEOTIDE SEQUENCE [LARGE SCALE GENOMIC DNA]</scope>
    <source>
        <strain evidence="3 4">DSM 24617</strain>
    </source>
</reference>
<evidence type="ECO:0000259" key="2">
    <source>
        <dbReference type="Pfam" id="PF07364"/>
    </source>
</evidence>
<dbReference type="InterPro" id="IPR010799">
    <property type="entry name" value="MlrC_C"/>
</dbReference>
<feature type="domain" description="Microcystin LR degradation protein MlrC N-terminal" evidence="2">
    <location>
        <begin position="11"/>
        <end position="294"/>
    </location>
</feature>
<keyword evidence="4" id="KW-1185">Reference proteome</keyword>
<feature type="domain" description="Microcystin LR degradation protein MlrC C-terminal" evidence="1">
    <location>
        <begin position="306"/>
        <end position="476"/>
    </location>
</feature>
<dbReference type="RefSeq" id="WP_236022282.1">
    <property type="nucleotide sequence ID" value="NZ_CAJTBP010000001.1"/>
</dbReference>
<comment type="caution">
    <text evidence="3">The sequence shown here is derived from an EMBL/GenBank/DDBJ whole genome shotgun (WGS) entry which is preliminary data.</text>
</comment>
<name>A0A542XAU2_9MICO</name>
<dbReference type="Proteomes" id="UP000318336">
    <property type="component" value="Unassembled WGS sequence"/>
</dbReference>
<proteinExistence type="predicted"/>
<accession>A0A542XAU2</accession>
<dbReference type="AlphaFoldDB" id="A0A542XAU2"/>
<dbReference type="PIRSF" id="PIRSF012702">
    <property type="entry name" value="UCP012702"/>
    <property type="match status" value="1"/>
</dbReference>
<organism evidence="3 4">
    <name type="scientific">Barrientosiimonas humi</name>
    <dbReference type="NCBI Taxonomy" id="999931"/>
    <lineage>
        <taxon>Bacteria</taxon>
        <taxon>Bacillati</taxon>
        <taxon>Actinomycetota</taxon>
        <taxon>Actinomycetes</taxon>
        <taxon>Micrococcales</taxon>
        <taxon>Dermacoccaceae</taxon>
        <taxon>Barrientosiimonas</taxon>
    </lineage>
</organism>
<dbReference type="Pfam" id="PF07364">
    <property type="entry name" value="DUF1485"/>
    <property type="match status" value="1"/>
</dbReference>
<evidence type="ECO:0000259" key="1">
    <source>
        <dbReference type="Pfam" id="PF07171"/>
    </source>
</evidence>
<evidence type="ECO:0000313" key="3">
    <source>
        <dbReference type="EMBL" id="TQL32948.1"/>
    </source>
</evidence>
<evidence type="ECO:0000313" key="4">
    <source>
        <dbReference type="Proteomes" id="UP000318336"/>
    </source>
</evidence>
<protein>
    <submittedName>
        <fullName evidence="3">Microcystin degradation protein MlrC</fullName>
    </submittedName>
</protein>
<dbReference type="Pfam" id="PF07171">
    <property type="entry name" value="MlrC_C"/>
    <property type="match status" value="1"/>
</dbReference>
<sequence length="505" mass="54564">MDVSAHDRPLRIAVTGLHIESSTFSPHRSTAEDFEVTRGEALLARYGWLGPERDPELTDGVEWLPVLHARALPGGVVERQAYDGWRDEVLARTTDLGPVDGVLLDIHGAMTVEGLDDAEADLLTAIRGVIGPEPVVSAAMDLHGNVSEELFEAADLLTCYRTAPHVDVWETRERAARNLLRCLRSGRRPAKALVHVPVLLPGEMTSTRDEPAASLYADVARVADRTGVIDAAVWVGFAWADQPRCSGAVVVTGEDTETVTSGASELAEQFWDVRRDFRFVAPATDLDDCLDQAIASIAERGGPFFVSDSGDNPGAGGADDVTVALGALLDRPEIADGRVRALLVSLVDPVAVDALDGQPLGARVDLDVGGRIDDRPPGATRLRGVLEARTPDPDGGRVVSVRVGGLSVVLTERRMQFHSLESYARLGLHPVEAALDLVVVKMGYLEPDLHAIANGWLLALTPGGVDQDLQRLPYRRIRRPMFPLDDPAEASLRPLLRPTRQLAER</sequence>